<evidence type="ECO:0000256" key="2">
    <source>
        <dbReference type="SAM" id="SignalP"/>
    </source>
</evidence>
<name>A0AAD3MC85_LATJO</name>
<feature type="region of interest" description="Disordered" evidence="1">
    <location>
        <begin position="105"/>
        <end position="129"/>
    </location>
</feature>
<dbReference type="Proteomes" id="UP001279410">
    <property type="component" value="Unassembled WGS sequence"/>
</dbReference>
<keyword evidence="4" id="KW-1185">Reference proteome</keyword>
<feature type="signal peptide" evidence="2">
    <location>
        <begin position="1"/>
        <end position="19"/>
    </location>
</feature>
<evidence type="ECO:0000313" key="3">
    <source>
        <dbReference type="EMBL" id="GLD51490.1"/>
    </source>
</evidence>
<accession>A0AAD3MC85</accession>
<comment type="caution">
    <text evidence="3">The sequence shown here is derived from an EMBL/GenBank/DDBJ whole genome shotgun (WGS) entry which is preliminary data.</text>
</comment>
<dbReference type="InterPro" id="IPR018881">
    <property type="entry name" value="C2orf69_mit"/>
</dbReference>
<evidence type="ECO:0000256" key="1">
    <source>
        <dbReference type="SAM" id="MobiDB-lite"/>
    </source>
</evidence>
<feature type="region of interest" description="Disordered" evidence="1">
    <location>
        <begin position="26"/>
        <end position="46"/>
    </location>
</feature>
<protein>
    <submittedName>
        <fullName evidence="3">UPF0565 protein</fullName>
    </submittedName>
</protein>
<feature type="chain" id="PRO_5041990515" evidence="2">
    <location>
        <begin position="20"/>
        <end position="129"/>
    </location>
</feature>
<sequence length="129" mass="13672">MLSARVVAVGFTLLTAAKAMTSVAANTSSESRGLRAAASRDAYSGSPLQRLQRLPAVPGCVPSRVNDLLLLRPDTDNQCTSEPKEKSNNKHVMFFHGDIQVSGMEGGSTTHLGGVSRYPGVSTERSRLA</sequence>
<dbReference type="EMBL" id="BRZM01000011">
    <property type="protein sequence ID" value="GLD51490.1"/>
    <property type="molecule type" value="Genomic_DNA"/>
</dbReference>
<dbReference type="Pfam" id="PF10561">
    <property type="entry name" value="C2orf69"/>
    <property type="match status" value="1"/>
</dbReference>
<keyword evidence="2" id="KW-0732">Signal</keyword>
<dbReference type="AlphaFoldDB" id="A0AAD3MC85"/>
<organism evidence="3 4">
    <name type="scientific">Lates japonicus</name>
    <name type="common">Japanese lates</name>
    <dbReference type="NCBI Taxonomy" id="270547"/>
    <lineage>
        <taxon>Eukaryota</taxon>
        <taxon>Metazoa</taxon>
        <taxon>Chordata</taxon>
        <taxon>Craniata</taxon>
        <taxon>Vertebrata</taxon>
        <taxon>Euteleostomi</taxon>
        <taxon>Actinopterygii</taxon>
        <taxon>Neopterygii</taxon>
        <taxon>Teleostei</taxon>
        <taxon>Neoteleostei</taxon>
        <taxon>Acanthomorphata</taxon>
        <taxon>Carangaria</taxon>
        <taxon>Carangaria incertae sedis</taxon>
        <taxon>Centropomidae</taxon>
        <taxon>Lates</taxon>
    </lineage>
</organism>
<gene>
    <name evidence="3" type="ORF">AKAME5_000453400</name>
</gene>
<proteinExistence type="predicted"/>
<evidence type="ECO:0000313" key="4">
    <source>
        <dbReference type="Proteomes" id="UP001279410"/>
    </source>
</evidence>
<reference evidence="3" key="1">
    <citation type="submission" date="2022-08" db="EMBL/GenBank/DDBJ databases">
        <title>Genome sequencing of akame (Lates japonicus).</title>
        <authorList>
            <person name="Hashiguchi Y."/>
            <person name="Takahashi H."/>
        </authorList>
    </citation>
    <scope>NUCLEOTIDE SEQUENCE</scope>
    <source>
        <strain evidence="3">Kochi</strain>
    </source>
</reference>